<dbReference type="EMBL" id="JYDU01000159">
    <property type="protein sequence ID" value="KRX90651.1"/>
    <property type="molecule type" value="Genomic_DNA"/>
</dbReference>
<accession>A0A0V0XRW8</accession>
<comment type="caution">
    <text evidence="1">The sequence shown here is derived from an EMBL/GenBank/DDBJ whole genome shotgun (WGS) entry which is preliminary data.</text>
</comment>
<dbReference type="Proteomes" id="UP000054815">
    <property type="component" value="Unassembled WGS sequence"/>
</dbReference>
<gene>
    <name evidence="1" type="ORF">T4E_48</name>
</gene>
<proteinExistence type="predicted"/>
<name>A0A0V0XRW8_TRIPS</name>
<evidence type="ECO:0000313" key="1">
    <source>
        <dbReference type="EMBL" id="KRX90651.1"/>
    </source>
</evidence>
<evidence type="ECO:0000313" key="2">
    <source>
        <dbReference type="Proteomes" id="UP000054815"/>
    </source>
</evidence>
<reference evidence="1 2" key="1">
    <citation type="submission" date="2015-01" db="EMBL/GenBank/DDBJ databases">
        <title>Evolution of Trichinella species and genotypes.</title>
        <authorList>
            <person name="Korhonen P.K."/>
            <person name="Edoardo P."/>
            <person name="Giuseppe L.R."/>
            <person name="Gasser R.B."/>
        </authorList>
    </citation>
    <scope>NUCLEOTIDE SEQUENCE [LARGE SCALE GENOMIC DNA]</scope>
    <source>
        <strain evidence="1">ISS141</strain>
    </source>
</reference>
<protein>
    <submittedName>
        <fullName evidence="1">Uncharacterized protein</fullName>
    </submittedName>
</protein>
<organism evidence="1 2">
    <name type="scientific">Trichinella pseudospiralis</name>
    <name type="common">Parasitic roundworm</name>
    <dbReference type="NCBI Taxonomy" id="6337"/>
    <lineage>
        <taxon>Eukaryota</taxon>
        <taxon>Metazoa</taxon>
        <taxon>Ecdysozoa</taxon>
        <taxon>Nematoda</taxon>
        <taxon>Enoplea</taxon>
        <taxon>Dorylaimia</taxon>
        <taxon>Trichinellida</taxon>
        <taxon>Trichinellidae</taxon>
        <taxon>Trichinella</taxon>
    </lineage>
</organism>
<sequence>MTTKVNDLKYPLLLCRNEYCPAGKYCAAFSPSEGKFRGVTSLQEKSKQNLLKTRHSTVRLKKMIHINIQKIFVAEDFRNVVTHTHAHELQHRN</sequence>
<dbReference type="AlphaFoldDB" id="A0A0V0XRW8"/>